<dbReference type="FunFam" id="2.60.120.380:FF:000003">
    <property type="entry name" value="Calpain 5"/>
    <property type="match status" value="1"/>
</dbReference>
<dbReference type="GO" id="GO:0004198">
    <property type="term" value="F:calcium-dependent cysteine-type endopeptidase activity"/>
    <property type="evidence" value="ECO:0007669"/>
    <property type="project" value="InterPro"/>
</dbReference>
<dbReference type="PANTHER" id="PTHR10183:SF402">
    <property type="entry name" value="CALPAIN-5"/>
    <property type="match status" value="1"/>
</dbReference>
<evidence type="ECO:0000259" key="8">
    <source>
        <dbReference type="PROSITE" id="PS50203"/>
    </source>
</evidence>
<dbReference type="PANTHER" id="PTHR10183">
    <property type="entry name" value="CALPAIN"/>
    <property type="match status" value="1"/>
</dbReference>
<dbReference type="SMART" id="SM00230">
    <property type="entry name" value="CysPc"/>
    <property type="match status" value="1"/>
</dbReference>
<dbReference type="FunFam" id="2.60.40.150:FF:000173">
    <property type="entry name" value="Calpain 5b"/>
    <property type="match status" value="1"/>
</dbReference>
<dbReference type="InterPro" id="IPR000008">
    <property type="entry name" value="C2_dom"/>
</dbReference>
<dbReference type="InterPro" id="IPR035892">
    <property type="entry name" value="C2_domain_sf"/>
</dbReference>
<feature type="active site" evidence="5 6">
    <location>
        <position position="252"/>
    </location>
</feature>
<dbReference type="InterPro" id="IPR001300">
    <property type="entry name" value="Peptidase_C2_calpain_cat"/>
</dbReference>
<evidence type="ECO:0000256" key="1">
    <source>
        <dbReference type="ARBA" id="ARBA00007623"/>
    </source>
</evidence>
<reference evidence="9" key="1">
    <citation type="journal article" date="2014" name="Nature">
        <title>Elephant shark genome provides unique insights into gnathostome evolution.</title>
        <authorList>
            <consortium name="International Elephant Shark Genome Sequencing Consortium"/>
            <person name="Venkatesh B."/>
            <person name="Lee A.P."/>
            <person name="Ravi V."/>
            <person name="Maurya A.K."/>
            <person name="Lian M.M."/>
            <person name="Swann J.B."/>
            <person name="Ohta Y."/>
            <person name="Flajnik M.F."/>
            <person name="Sutoh Y."/>
            <person name="Kasahara M."/>
            <person name="Hoon S."/>
            <person name="Gangu V."/>
            <person name="Roy S.W."/>
            <person name="Irimia M."/>
            <person name="Korzh V."/>
            <person name="Kondrychyn I."/>
            <person name="Lim Z.W."/>
            <person name="Tay B.H."/>
            <person name="Tohari S."/>
            <person name="Kong K.W."/>
            <person name="Ho S."/>
            <person name="Lorente-Galdos B."/>
            <person name="Quilez J."/>
            <person name="Marques-Bonet T."/>
            <person name="Raney B.J."/>
            <person name="Ingham P.W."/>
            <person name="Tay A."/>
            <person name="Hillier L.W."/>
            <person name="Minx P."/>
            <person name="Boehm T."/>
            <person name="Wilson R.K."/>
            <person name="Brenner S."/>
            <person name="Warren W.C."/>
        </authorList>
    </citation>
    <scope>NUCLEOTIDE SEQUENCE</scope>
    <source>
        <tissue evidence="9">Testis</tissue>
    </source>
</reference>
<dbReference type="GO" id="GO:0006508">
    <property type="term" value="P:proteolysis"/>
    <property type="evidence" value="ECO:0007669"/>
    <property type="project" value="UniProtKB-KW"/>
</dbReference>
<dbReference type="KEGG" id="cmk:103172158"/>
<dbReference type="CDD" id="cd00214">
    <property type="entry name" value="Calpain_III"/>
    <property type="match status" value="1"/>
</dbReference>
<evidence type="ECO:0000256" key="2">
    <source>
        <dbReference type="ARBA" id="ARBA00022670"/>
    </source>
</evidence>
<dbReference type="GeneID" id="103172158"/>
<dbReference type="EMBL" id="JW866675">
    <property type="protein sequence ID" value="AFO99192.1"/>
    <property type="molecule type" value="mRNA"/>
</dbReference>
<dbReference type="CDD" id="cd04046">
    <property type="entry name" value="C2_Calpain"/>
    <property type="match status" value="1"/>
</dbReference>
<evidence type="ECO:0000313" key="9">
    <source>
        <dbReference type="EMBL" id="AFO99192.1"/>
    </source>
</evidence>
<dbReference type="Gene3D" id="2.60.40.150">
    <property type="entry name" value="C2 domain"/>
    <property type="match status" value="1"/>
</dbReference>
<feature type="active site" evidence="5 6">
    <location>
        <position position="81"/>
    </location>
</feature>
<dbReference type="SUPFAM" id="SSF54001">
    <property type="entry name" value="Cysteine proteinases"/>
    <property type="match status" value="1"/>
</dbReference>
<dbReference type="OrthoDB" id="424753at2759"/>
<keyword evidence="2 6" id="KW-0645">Protease</keyword>
<dbReference type="SUPFAM" id="SSF49758">
    <property type="entry name" value="Calpain large subunit, middle domain (domain III)"/>
    <property type="match status" value="1"/>
</dbReference>
<dbReference type="Gene3D" id="3.90.70.10">
    <property type="entry name" value="Cysteine proteinases"/>
    <property type="match status" value="1"/>
</dbReference>
<dbReference type="Pfam" id="PF00648">
    <property type="entry name" value="Peptidase_C2"/>
    <property type="match status" value="1"/>
</dbReference>
<name>V9KM33_CALMI</name>
<dbReference type="InterPro" id="IPR022683">
    <property type="entry name" value="Calpain_III"/>
</dbReference>
<dbReference type="RefSeq" id="XP_042190449.1">
    <property type="nucleotide sequence ID" value="XM_042334515.1"/>
</dbReference>
<dbReference type="Pfam" id="PF01067">
    <property type="entry name" value="Calpain_III"/>
    <property type="match status" value="1"/>
</dbReference>
<evidence type="ECO:0000259" key="7">
    <source>
        <dbReference type="PROSITE" id="PS50004"/>
    </source>
</evidence>
<feature type="domain" description="Calpain catalytic" evidence="8">
    <location>
        <begin position="26"/>
        <end position="343"/>
    </location>
</feature>
<dbReference type="PRINTS" id="PR00704">
    <property type="entry name" value="CALPAIN"/>
</dbReference>
<keyword evidence="3 6" id="KW-0378">Hydrolase</keyword>
<dbReference type="CDD" id="cd00044">
    <property type="entry name" value="CysPc"/>
    <property type="match status" value="1"/>
</dbReference>
<feature type="active site" evidence="5 6">
    <location>
        <position position="284"/>
    </location>
</feature>
<feature type="domain" description="C2" evidence="7">
    <location>
        <begin position="499"/>
        <end position="616"/>
    </location>
</feature>
<evidence type="ECO:0000256" key="5">
    <source>
        <dbReference type="PIRSR" id="PIRSR622684-1"/>
    </source>
</evidence>
<keyword evidence="4 6" id="KW-0788">Thiol protease</keyword>
<dbReference type="AlphaFoldDB" id="V9KM33"/>
<dbReference type="PROSITE" id="PS50004">
    <property type="entry name" value="C2"/>
    <property type="match status" value="1"/>
</dbReference>
<proteinExistence type="evidence at transcript level"/>
<accession>V9KM33</accession>
<dbReference type="PROSITE" id="PS00139">
    <property type="entry name" value="THIOL_PROTEASE_CYS"/>
    <property type="match status" value="1"/>
</dbReference>
<evidence type="ECO:0000256" key="3">
    <source>
        <dbReference type="ARBA" id="ARBA00022801"/>
    </source>
</evidence>
<dbReference type="Gene3D" id="2.60.120.380">
    <property type="match status" value="1"/>
</dbReference>
<dbReference type="SMART" id="SM00720">
    <property type="entry name" value="calpain_III"/>
    <property type="match status" value="1"/>
</dbReference>
<protein>
    <submittedName>
        <fullName evidence="9">Calpain-5-like protein</fullName>
    </submittedName>
</protein>
<dbReference type="InterPro" id="IPR038765">
    <property type="entry name" value="Papain-like_cys_pep_sf"/>
</dbReference>
<dbReference type="PROSITE" id="PS50203">
    <property type="entry name" value="CALPAIN_CAT"/>
    <property type="match status" value="1"/>
</dbReference>
<sequence>MFDSVRPYENQNYDALRKECLSRKQLFEDPLFLPDSTSLYYTSPKITGVEWRRPKDICDDPHLFVDGMSAHDLNQGQLGNCWFVAACSCLASRESLWQKVIPSWKDQEWNPEKADQYAGIFHFRFWRFGQWLDVVVDDRLATVNGKLVYCHSNSQNEFWSALVEKAYAKLVGCYEALDGGNTADALVDFTGGVSEQIDLVEEAYTGDEEKTTKLFEKLLKVHNREGLLSCSIRVTSASEMEQRTDSGLVKGHAYAVTDVRKLRLGHGLLAFFKAEKLFMIRMRNPWGQKEWNGPWSDSSEEWQKVSKSEREKLGVTVRDDGEFWMNFDDFCKLFTDLVVCRIINTSYLTVHKTWDEAGAMSQWSRHDDPLRNRSGGCINNKNTFLQNPQFVFDVTKEEDEVLLCLQQKDVRLTQKDHKGKKLSMGFEIFTVELNRDYRMHSLQQSVASTTYINAKCIFLRESLPTGRYVIIPTTFEPGVTGNFLLRLFTDSSSNFRELTLDQPAQTCWSGLCGYPKLVTQIHVTQARGLARQDGASGADPYVIIRCEGTKVCSPVHKDTVDPEFNVKGIFYRKKPNQPLRIEIWNKNLLKDDFLGQVTLPSDPTDLQSQHTLHLRDKSDRQVNDLPGYIGVYVVTSKVLNSI</sequence>
<dbReference type="FunFam" id="3.90.70.10:FF:000027">
    <property type="entry name" value="Calpain 5"/>
    <property type="match status" value="1"/>
</dbReference>
<comment type="similarity">
    <text evidence="1">Belongs to the peptidase C2 family.</text>
</comment>
<dbReference type="InterPro" id="IPR000169">
    <property type="entry name" value="Pept_cys_AS"/>
</dbReference>
<dbReference type="SMART" id="SM00239">
    <property type="entry name" value="C2"/>
    <property type="match status" value="1"/>
</dbReference>
<evidence type="ECO:0000256" key="4">
    <source>
        <dbReference type="ARBA" id="ARBA00022807"/>
    </source>
</evidence>
<evidence type="ECO:0000256" key="6">
    <source>
        <dbReference type="PROSITE-ProRule" id="PRU00239"/>
    </source>
</evidence>
<dbReference type="SUPFAM" id="SSF49562">
    <property type="entry name" value="C2 domain (Calcium/lipid-binding domain, CaLB)"/>
    <property type="match status" value="1"/>
</dbReference>
<dbReference type="InterPro" id="IPR033883">
    <property type="entry name" value="C2_III"/>
</dbReference>
<dbReference type="Pfam" id="PF00168">
    <property type="entry name" value="C2"/>
    <property type="match status" value="1"/>
</dbReference>
<dbReference type="InterPro" id="IPR022684">
    <property type="entry name" value="Calpain_cysteine_protease"/>
</dbReference>
<dbReference type="InterPro" id="IPR033884">
    <property type="entry name" value="C2_Calpain"/>
</dbReference>
<dbReference type="InterPro" id="IPR022682">
    <property type="entry name" value="Calpain_domain_III"/>
</dbReference>
<dbReference type="InterPro" id="IPR036213">
    <property type="entry name" value="Calpain_III_sf"/>
</dbReference>
<organism evidence="9">
    <name type="scientific">Callorhinchus milii</name>
    <name type="common">Ghost shark</name>
    <dbReference type="NCBI Taxonomy" id="7868"/>
    <lineage>
        <taxon>Eukaryota</taxon>
        <taxon>Metazoa</taxon>
        <taxon>Chordata</taxon>
        <taxon>Craniata</taxon>
        <taxon>Vertebrata</taxon>
        <taxon>Chondrichthyes</taxon>
        <taxon>Holocephali</taxon>
        <taxon>Chimaeriformes</taxon>
        <taxon>Callorhinchidae</taxon>
        <taxon>Callorhinchus</taxon>
    </lineage>
</organism>
<dbReference type="GO" id="GO:0005737">
    <property type="term" value="C:cytoplasm"/>
    <property type="evidence" value="ECO:0007669"/>
    <property type="project" value="TreeGrafter"/>
</dbReference>